<sequence length="1133" mass="124693">MIRPIRIPVYLVGVVLWLLTAPRLSAQLLAFNQQATPRLEPQKPAGKVSLRDALMQFKKQHGIDILFEEKIVDGISIPTGQLSSNNNVERNLSQMLRPLGLRLKKVSKDTFVIVSAKANPKAVLQETLSPVGASVVERPSNLVAQLSTLSNSLPVNQTIEKMVTGVVTSASGERLPGVNVVIKGTQRGTATDENGSFRLEVADDNSVLIFSFIGYVKQEILVGTRTTLNVSLKADDMALNEVVVVGYGEIKKTDLTGAVASVQTKDIVRANPVVAARAIQGQVAGATVTKSSNKPGAGYSITIRGENTVNNSTEPLVVIDGLMGGDINNLNPNDIQSMDVLKDASSTAIYGARGANGVIIITTKKGLSGKPRVSYDSYVGIKTPAHVPRLMNTEEFYKVTFTDRVLEGATGATFTAAETANINAGKTTDWVDLVTAPGIQMSHNISVSGGSEKTTYRFSGGFLNEDGNVLYTGFKRYNLNAGLDSKLGERFKVGFTSYLTYSDQNVGSGESLRNAYRARPTGTVYYSDLANPSENGDLNIDGYAFWMGINDKQVGNPLLDIDPKTSKLQTTTMNAMANAYGEVTILKRLTFRSSLSASYTSQRLGDFRGQWSKSQIGAKPRAQYDNRTIGNYTIDNILNYNIDLGKHKITATALQSAFYQRNEAYSIAVRDLPYASDWYALNTAATISGINSSLVERSILSYMGRINYSYNDKYLLTLTGRSDGASQLAEGNKWAFFPSVAFAWRLGDEQFINNLNVFSNLKLRLSYGQVGNSTVNPYSTQAGLLNTGYDFDGTAAYGFAPLNLANKDLRWERSKELNLGIDFGFFKNRIAASLEIYNRKTDDLILNQKLPTTTGFTQVIANVGKIENKGVELTLNTVNISKQNFNWNTTFAFTRNQNKLLELYGNGQTVDKGNNLFVGYPIRANFDFKFDGIWQTADKDLATKYKQVPGSVRVVDQNNDGQISSTDAIDDRMYLGTQLPNWILGITNRFKYKNVDFSFFTYYRNGVQYRNNTLAGTFGEIGSTRYNKLAGLDYWRSDNPSNTFFGTVAANPYRNAIFYQDASFLRISDITLGYTLGNRALNKVKMSNARLYLQVLNPFVFSNFTGFDPEFNSAIFQDDVPSATYSFGVNISF</sequence>
<dbReference type="NCBIfam" id="TIGR04056">
    <property type="entry name" value="OMP_RagA_SusC"/>
    <property type="match status" value="1"/>
</dbReference>
<accession>A0ABT1FKX7</accession>
<evidence type="ECO:0000259" key="10">
    <source>
        <dbReference type="Pfam" id="PF00593"/>
    </source>
</evidence>
<dbReference type="InterPro" id="IPR036942">
    <property type="entry name" value="Beta-barrel_TonB_sf"/>
</dbReference>
<evidence type="ECO:0000256" key="1">
    <source>
        <dbReference type="ARBA" id="ARBA00004571"/>
    </source>
</evidence>
<dbReference type="Pfam" id="PF00593">
    <property type="entry name" value="TonB_dep_Rec_b-barrel"/>
    <property type="match status" value="1"/>
</dbReference>
<protein>
    <submittedName>
        <fullName evidence="12">TonB-dependent receptor</fullName>
    </submittedName>
</protein>
<keyword evidence="12" id="KW-0675">Receptor</keyword>
<dbReference type="InterPro" id="IPR000531">
    <property type="entry name" value="Beta-barrel_TonB"/>
</dbReference>
<keyword evidence="6 8" id="KW-0472">Membrane</keyword>
<dbReference type="Gene3D" id="2.60.40.1120">
    <property type="entry name" value="Carboxypeptidase-like, regulatory domain"/>
    <property type="match status" value="1"/>
</dbReference>
<keyword evidence="7 8" id="KW-0998">Cell outer membrane</keyword>
<evidence type="ECO:0000256" key="3">
    <source>
        <dbReference type="ARBA" id="ARBA00022452"/>
    </source>
</evidence>
<comment type="caution">
    <text evidence="12">The sequence shown here is derived from an EMBL/GenBank/DDBJ whole genome shotgun (WGS) entry which is preliminary data.</text>
</comment>
<dbReference type="Gene3D" id="2.170.130.10">
    <property type="entry name" value="TonB-dependent receptor, plug domain"/>
    <property type="match status" value="1"/>
</dbReference>
<comment type="similarity">
    <text evidence="8 9">Belongs to the TonB-dependent receptor family.</text>
</comment>
<organism evidence="12 13">
    <name type="scientific">Runella salmonicolor</name>
    <dbReference type="NCBI Taxonomy" id="2950278"/>
    <lineage>
        <taxon>Bacteria</taxon>
        <taxon>Pseudomonadati</taxon>
        <taxon>Bacteroidota</taxon>
        <taxon>Cytophagia</taxon>
        <taxon>Cytophagales</taxon>
        <taxon>Spirosomataceae</taxon>
        <taxon>Runella</taxon>
    </lineage>
</organism>
<keyword evidence="3 8" id="KW-1134">Transmembrane beta strand</keyword>
<evidence type="ECO:0000256" key="7">
    <source>
        <dbReference type="ARBA" id="ARBA00023237"/>
    </source>
</evidence>
<dbReference type="RefSeq" id="WP_253526630.1">
    <property type="nucleotide sequence ID" value="NZ_JAMZEL010000002.1"/>
</dbReference>
<name>A0ABT1FKX7_9BACT</name>
<dbReference type="Pfam" id="PF07715">
    <property type="entry name" value="Plug"/>
    <property type="match status" value="1"/>
</dbReference>
<gene>
    <name evidence="12" type="ORF">NCI00_08220</name>
</gene>
<evidence type="ECO:0000256" key="4">
    <source>
        <dbReference type="ARBA" id="ARBA00022692"/>
    </source>
</evidence>
<evidence type="ECO:0000313" key="13">
    <source>
        <dbReference type="Proteomes" id="UP001204772"/>
    </source>
</evidence>
<keyword evidence="2 8" id="KW-0813">Transport</keyword>
<feature type="domain" description="TonB-dependent receptor plug" evidence="11">
    <location>
        <begin position="252"/>
        <end position="358"/>
    </location>
</feature>
<dbReference type="InterPro" id="IPR008969">
    <property type="entry name" value="CarboxyPept-like_regulatory"/>
</dbReference>
<keyword evidence="4 8" id="KW-0812">Transmembrane</keyword>
<dbReference type="PROSITE" id="PS52016">
    <property type="entry name" value="TONB_DEPENDENT_REC_3"/>
    <property type="match status" value="1"/>
</dbReference>
<dbReference type="NCBIfam" id="TIGR04057">
    <property type="entry name" value="SusC_RagA_signa"/>
    <property type="match status" value="1"/>
</dbReference>
<keyword evidence="13" id="KW-1185">Reference proteome</keyword>
<evidence type="ECO:0000256" key="6">
    <source>
        <dbReference type="ARBA" id="ARBA00023136"/>
    </source>
</evidence>
<evidence type="ECO:0000256" key="5">
    <source>
        <dbReference type="ARBA" id="ARBA00023077"/>
    </source>
</evidence>
<keyword evidence="5 9" id="KW-0798">TonB box</keyword>
<dbReference type="SUPFAM" id="SSF49464">
    <property type="entry name" value="Carboxypeptidase regulatory domain-like"/>
    <property type="match status" value="1"/>
</dbReference>
<comment type="subcellular location">
    <subcellularLocation>
        <location evidence="1 8">Cell outer membrane</location>
        <topology evidence="1 8">Multi-pass membrane protein</topology>
    </subcellularLocation>
</comment>
<dbReference type="Gene3D" id="2.40.170.20">
    <property type="entry name" value="TonB-dependent receptor, beta-barrel domain"/>
    <property type="match status" value="1"/>
</dbReference>
<dbReference type="EMBL" id="JAMZEL010000002">
    <property type="protein sequence ID" value="MCP1382404.1"/>
    <property type="molecule type" value="Genomic_DNA"/>
</dbReference>
<evidence type="ECO:0000256" key="9">
    <source>
        <dbReference type="RuleBase" id="RU003357"/>
    </source>
</evidence>
<dbReference type="InterPro" id="IPR037066">
    <property type="entry name" value="Plug_dom_sf"/>
</dbReference>
<dbReference type="InterPro" id="IPR023997">
    <property type="entry name" value="TonB-dep_OMP_SusC/RagA_CS"/>
</dbReference>
<evidence type="ECO:0000256" key="2">
    <source>
        <dbReference type="ARBA" id="ARBA00022448"/>
    </source>
</evidence>
<dbReference type="SUPFAM" id="SSF56935">
    <property type="entry name" value="Porins"/>
    <property type="match status" value="1"/>
</dbReference>
<evidence type="ECO:0000259" key="11">
    <source>
        <dbReference type="Pfam" id="PF07715"/>
    </source>
</evidence>
<dbReference type="Gene3D" id="3.55.50.30">
    <property type="match status" value="1"/>
</dbReference>
<feature type="domain" description="TonB-dependent receptor-like beta-barrel" evidence="10">
    <location>
        <begin position="596"/>
        <end position="1097"/>
    </location>
</feature>
<evidence type="ECO:0000256" key="8">
    <source>
        <dbReference type="PROSITE-ProRule" id="PRU01360"/>
    </source>
</evidence>
<dbReference type="Pfam" id="PF13715">
    <property type="entry name" value="CarbopepD_reg_2"/>
    <property type="match status" value="1"/>
</dbReference>
<dbReference type="InterPro" id="IPR023996">
    <property type="entry name" value="TonB-dep_OMP_SusC/RagA"/>
</dbReference>
<dbReference type="Proteomes" id="UP001204772">
    <property type="component" value="Unassembled WGS sequence"/>
</dbReference>
<reference evidence="12 13" key="1">
    <citation type="submission" date="2022-06" db="EMBL/GenBank/DDBJ databases">
        <title>Runella sp. S5 genome sequencing.</title>
        <authorList>
            <person name="Park S."/>
        </authorList>
    </citation>
    <scope>NUCLEOTIDE SEQUENCE [LARGE SCALE GENOMIC DNA]</scope>
    <source>
        <strain evidence="12 13">S5</strain>
    </source>
</reference>
<evidence type="ECO:0000313" key="12">
    <source>
        <dbReference type="EMBL" id="MCP1382404.1"/>
    </source>
</evidence>
<proteinExistence type="inferred from homology"/>
<dbReference type="InterPro" id="IPR039426">
    <property type="entry name" value="TonB-dep_rcpt-like"/>
</dbReference>
<dbReference type="InterPro" id="IPR012910">
    <property type="entry name" value="Plug_dom"/>
</dbReference>